<sequence>MNRPRKKKELSLMEELKERNLIEEGEIVDIPDIENEDLIEESSLSVIVRCLNPTVHKIGGLVKALPPIWGMEDRVTGRGSQRPPNPVTKEGGSGVSASSLGRVDKVELNAKNSTSLEYVRAQVLIKADEPLQY</sequence>
<dbReference type="OrthoDB" id="1101226at2759"/>
<comment type="caution">
    <text evidence="2">The sequence shown here is derived from an EMBL/GenBank/DDBJ whole genome shotgun (WGS) entry which is preliminary data.</text>
</comment>
<evidence type="ECO:0000313" key="2">
    <source>
        <dbReference type="EMBL" id="VVB14771.1"/>
    </source>
</evidence>
<gene>
    <name evidence="2" type="ORF">ANE_LOCUS25215</name>
</gene>
<reference evidence="2" key="1">
    <citation type="submission" date="2019-07" db="EMBL/GenBank/DDBJ databases">
        <authorList>
            <person name="Dittberner H."/>
        </authorList>
    </citation>
    <scope>NUCLEOTIDE SEQUENCE [LARGE SCALE GENOMIC DNA]</scope>
</reference>
<evidence type="ECO:0000313" key="3">
    <source>
        <dbReference type="Proteomes" id="UP000489600"/>
    </source>
</evidence>
<dbReference type="Proteomes" id="UP000489600">
    <property type="component" value="Unassembled WGS sequence"/>
</dbReference>
<evidence type="ECO:0000256" key="1">
    <source>
        <dbReference type="SAM" id="MobiDB-lite"/>
    </source>
</evidence>
<name>A0A565CMK0_9BRAS</name>
<dbReference type="AlphaFoldDB" id="A0A565CMK0"/>
<proteinExistence type="predicted"/>
<organism evidence="2 3">
    <name type="scientific">Arabis nemorensis</name>
    <dbReference type="NCBI Taxonomy" id="586526"/>
    <lineage>
        <taxon>Eukaryota</taxon>
        <taxon>Viridiplantae</taxon>
        <taxon>Streptophyta</taxon>
        <taxon>Embryophyta</taxon>
        <taxon>Tracheophyta</taxon>
        <taxon>Spermatophyta</taxon>
        <taxon>Magnoliopsida</taxon>
        <taxon>eudicotyledons</taxon>
        <taxon>Gunneridae</taxon>
        <taxon>Pentapetalae</taxon>
        <taxon>rosids</taxon>
        <taxon>malvids</taxon>
        <taxon>Brassicales</taxon>
        <taxon>Brassicaceae</taxon>
        <taxon>Arabideae</taxon>
        <taxon>Arabis</taxon>
    </lineage>
</organism>
<feature type="region of interest" description="Disordered" evidence="1">
    <location>
        <begin position="73"/>
        <end position="98"/>
    </location>
</feature>
<dbReference type="EMBL" id="CABITT030000008">
    <property type="protein sequence ID" value="VVB14771.1"/>
    <property type="molecule type" value="Genomic_DNA"/>
</dbReference>
<accession>A0A565CMK0</accession>
<protein>
    <submittedName>
        <fullName evidence="2">Uncharacterized protein</fullName>
    </submittedName>
</protein>
<keyword evidence="3" id="KW-1185">Reference proteome</keyword>